<feature type="compositionally biased region" description="Gly residues" evidence="1">
    <location>
        <begin position="249"/>
        <end position="258"/>
    </location>
</feature>
<name>A0ABW2XZ22_9ACTN</name>
<dbReference type="RefSeq" id="WP_378325150.1">
    <property type="nucleotide sequence ID" value="NZ_JBHTGP010000018.1"/>
</dbReference>
<keyword evidence="2" id="KW-0472">Membrane</keyword>
<evidence type="ECO:0008006" key="5">
    <source>
        <dbReference type="Google" id="ProtNLM"/>
    </source>
</evidence>
<feature type="transmembrane region" description="Helical" evidence="2">
    <location>
        <begin position="331"/>
        <end position="356"/>
    </location>
</feature>
<protein>
    <recommendedName>
        <fullName evidence="5">ABC transporter permease</fullName>
    </recommendedName>
</protein>
<evidence type="ECO:0000256" key="2">
    <source>
        <dbReference type="SAM" id="Phobius"/>
    </source>
</evidence>
<proteinExistence type="predicted"/>
<comment type="caution">
    <text evidence="3">The sequence shown here is derived from an EMBL/GenBank/DDBJ whole genome shotgun (WGS) entry which is preliminary data.</text>
</comment>
<reference evidence="4" key="1">
    <citation type="journal article" date="2019" name="Int. J. Syst. Evol. Microbiol.">
        <title>The Global Catalogue of Microorganisms (GCM) 10K type strain sequencing project: providing services to taxonomists for standard genome sequencing and annotation.</title>
        <authorList>
            <consortium name="The Broad Institute Genomics Platform"/>
            <consortium name="The Broad Institute Genome Sequencing Center for Infectious Disease"/>
            <person name="Wu L."/>
            <person name="Ma J."/>
        </authorList>
    </citation>
    <scope>NUCLEOTIDE SEQUENCE [LARGE SCALE GENOMIC DNA]</scope>
    <source>
        <strain evidence="4">JCM 9371</strain>
    </source>
</reference>
<gene>
    <name evidence="3" type="ORF">ACFQZM_37790</name>
</gene>
<evidence type="ECO:0000313" key="3">
    <source>
        <dbReference type="EMBL" id="MFD0690292.1"/>
    </source>
</evidence>
<keyword evidence="4" id="KW-1185">Reference proteome</keyword>
<keyword evidence="2" id="KW-0812">Transmembrane</keyword>
<accession>A0ABW2XZ22</accession>
<feature type="transmembrane region" description="Helical" evidence="2">
    <location>
        <begin position="407"/>
        <end position="425"/>
    </location>
</feature>
<organism evidence="3 4">
    <name type="scientific">Actinomadura fibrosa</name>
    <dbReference type="NCBI Taxonomy" id="111802"/>
    <lineage>
        <taxon>Bacteria</taxon>
        <taxon>Bacillati</taxon>
        <taxon>Actinomycetota</taxon>
        <taxon>Actinomycetes</taxon>
        <taxon>Streptosporangiales</taxon>
        <taxon>Thermomonosporaceae</taxon>
        <taxon>Actinomadura</taxon>
    </lineage>
</organism>
<dbReference type="EMBL" id="JBHTGP010000018">
    <property type="protein sequence ID" value="MFD0690292.1"/>
    <property type="molecule type" value="Genomic_DNA"/>
</dbReference>
<feature type="transmembrane region" description="Helical" evidence="2">
    <location>
        <begin position="376"/>
        <end position="400"/>
    </location>
</feature>
<feature type="transmembrane region" description="Helical" evidence="2">
    <location>
        <begin position="39"/>
        <end position="58"/>
    </location>
</feature>
<keyword evidence="2" id="KW-1133">Transmembrane helix</keyword>
<evidence type="ECO:0000313" key="4">
    <source>
        <dbReference type="Proteomes" id="UP001597063"/>
    </source>
</evidence>
<feature type="transmembrane region" description="Helical" evidence="2">
    <location>
        <begin position="290"/>
        <end position="310"/>
    </location>
</feature>
<feature type="region of interest" description="Disordered" evidence="1">
    <location>
        <begin position="237"/>
        <end position="261"/>
    </location>
</feature>
<dbReference type="Gene3D" id="2.60.120.200">
    <property type="match status" value="1"/>
</dbReference>
<feature type="transmembrane region" description="Helical" evidence="2">
    <location>
        <begin position="458"/>
        <end position="479"/>
    </location>
</feature>
<evidence type="ECO:0000256" key="1">
    <source>
        <dbReference type="SAM" id="MobiDB-lite"/>
    </source>
</evidence>
<sequence length="484" mass="49475">MTATTPASGYRSTVAETAKDGFGRLLLAEWTKLRSVPRWMLTLAAAAVLTILVALLTASGSRTSGGGGGEPPSRLLPLTDQGHYTYRTLAGDGGIVARVASQSGGSAWAKAGLMIRGSAGRGTPYAALMVTPGHGVRLQTGYHGTGAGGGTATAPRWLRLTRAGATVTGYESADGRSWNRVGAVTLKDLGRTALVGLFVASPDDIKVERRFGGESAAGHPEQTTASFDHVAVTAASGTQPDAAWRDRAGPGGPNGEPTGGSTRTAAGFTLEGTGDIGPDEFGFDTTRTTLTGVLIGQAAIVALAVLFVTAEYRRGMIRTTFLASPRRGRVLAAKAAVAGLASFAAGLAAGFGALLTAFPVLRSHGLAPPPLTAWPVLRAALGTALLLAVIAVFATAVAVLLRRSAPAIALVLLLLLVPQIVSTGLPVSAARWLDRCTPAAGFAVQQTIHRYDTAIGPWAGLGVLCAYTAAALAAAAWLLRRRDA</sequence>
<dbReference type="Proteomes" id="UP001597063">
    <property type="component" value="Unassembled WGS sequence"/>
</dbReference>